<feature type="domain" description="Cation efflux protein cytoplasmic" evidence="9">
    <location>
        <begin position="212"/>
        <end position="289"/>
    </location>
</feature>
<dbReference type="Pfam" id="PF16916">
    <property type="entry name" value="ZT_dimer"/>
    <property type="match status" value="1"/>
</dbReference>
<dbReference type="SUPFAM" id="SSF161111">
    <property type="entry name" value="Cation efflux protein transmembrane domain-like"/>
    <property type="match status" value="1"/>
</dbReference>
<evidence type="ECO:0000256" key="4">
    <source>
        <dbReference type="ARBA" id="ARBA00022692"/>
    </source>
</evidence>
<proteinExistence type="inferred from homology"/>
<gene>
    <name evidence="10" type="ORF">QOZ93_001070</name>
</gene>
<comment type="caution">
    <text evidence="10">The sequence shown here is derived from an EMBL/GenBank/DDBJ whole genome shotgun (WGS) entry which is preliminary data.</text>
</comment>
<evidence type="ECO:0000259" key="9">
    <source>
        <dbReference type="Pfam" id="PF16916"/>
    </source>
</evidence>
<dbReference type="PANTHER" id="PTHR43840">
    <property type="entry name" value="MITOCHONDRIAL METAL TRANSPORTER 1-RELATED"/>
    <property type="match status" value="1"/>
</dbReference>
<keyword evidence="4 7" id="KW-0812">Transmembrane</keyword>
<feature type="transmembrane region" description="Helical" evidence="7">
    <location>
        <begin position="182"/>
        <end position="199"/>
    </location>
</feature>
<dbReference type="PANTHER" id="PTHR43840:SF15">
    <property type="entry name" value="MITOCHONDRIAL METAL TRANSPORTER 1-RELATED"/>
    <property type="match status" value="1"/>
</dbReference>
<comment type="subcellular location">
    <subcellularLocation>
        <location evidence="1">Membrane</location>
        <topology evidence="1">Multi-pass membrane protein</topology>
    </subcellularLocation>
</comment>
<dbReference type="InterPro" id="IPR058533">
    <property type="entry name" value="Cation_efflux_TM"/>
</dbReference>
<feature type="transmembrane region" description="Helical" evidence="7">
    <location>
        <begin position="12"/>
        <end position="33"/>
    </location>
</feature>
<evidence type="ECO:0000256" key="1">
    <source>
        <dbReference type="ARBA" id="ARBA00004141"/>
    </source>
</evidence>
<protein>
    <submittedName>
        <fullName evidence="10">Cation diffusion facilitator family transporter</fullName>
    </submittedName>
</protein>
<evidence type="ECO:0000313" key="11">
    <source>
        <dbReference type="Proteomes" id="UP001224418"/>
    </source>
</evidence>
<sequence length="289" mass="32030">MNNEERLAIGNKISYVTIIGNIFLSLIKFIAGIVGKSSAMLADSIHSLSDVLSTVAVLIGLRFSAKPADEDHPYGHEKLEAITSKILAALLFCTGIFIGVEAIKIIFSGNYIIPQKIAIYAAVLSILTKEWMYRYTMKGAKKIKSTALEADAWHHRSDALSSIGSLVGIVGARLGIPILDPLASLIICVLILKVAFDIYRNSINQLVDKAADKETIEAIRNEIEFIEDVERIDELKTRIHGNRIYVDVEISVNKHYSLTKAHNVAEAVHRKIEKLDGRIIHCMVHVNPY</sequence>
<evidence type="ECO:0000256" key="6">
    <source>
        <dbReference type="ARBA" id="ARBA00023136"/>
    </source>
</evidence>
<evidence type="ECO:0000256" key="7">
    <source>
        <dbReference type="SAM" id="Phobius"/>
    </source>
</evidence>
<evidence type="ECO:0000256" key="2">
    <source>
        <dbReference type="ARBA" id="ARBA00008114"/>
    </source>
</evidence>
<dbReference type="InterPro" id="IPR027469">
    <property type="entry name" value="Cation_efflux_TMD_sf"/>
</dbReference>
<dbReference type="InterPro" id="IPR036837">
    <property type="entry name" value="Cation_efflux_CTD_sf"/>
</dbReference>
<name>A0ABU0JQF8_HATLI</name>
<reference evidence="10 11" key="1">
    <citation type="submission" date="2023-07" db="EMBL/GenBank/DDBJ databases">
        <title>Genomic Encyclopedia of Type Strains, Phase IV (KMG-IV): sequencing the most valuable type-strain genomes for metagenomic binning, comparative biology and taxonomic classification.</title>
        <authorList>
            <person name="Goeker M."/>
        </authorList>
    </citation>
    <scope>NUCLEOTIDE SEQUENCE [LARGE SCALE GENOMIC DNA]</scope>
    <source>
        <strain evidence="10 11">DSM 1400</strain>
    </source>
</reference>
<evidence type="ECO:0000256" key="3">
    <source>
        <dbReference type="ARBA" id="ARBA00022448"/>
    </source>
</evidence>
<dbReference type="SUPFAM" id="SSF160240">
    <property type="entry name" value="Cation efflux protein cytoplasmic domain-like"/>
    <property type="match status" value="1"/>
</dbReference>
<keyword evidence="5 7" id="KW-1133">Transmembrane helix</keyword>
<dbReference type="Proteomes" id="UP001224418">
    <property type="component" value="Unassembled WGS sequence"/>
</dbReference>
<evidence type="ECO:0000259" key="8">
    <source>
        <dbReference type="Pfam" id="PF01545"/>
    </source>
</evidence>
<dbReference type="InterPro" id="IPR050291">
    <property type="entry name" value="CDF_Transporter"/>
</dbReference>
<feature type="transmembrane region" description="Helical" evidence="7">
    <location>
        <begin position="86"/>
        <end position="107"/>
    </location>
</feature>
<keyword evidence="6 7" id="KW-0472">Membrane</keyword>
<organism evidence="10 11">
    <name type="scientific">Hathewaya limosa</name>
    <name type="common">Clostridium limosum</name>
    <dbReference type="NCBI Taxonomy" id="1536"/>
    <lineage>
        <taxon>Bacteria</taxon>
        <taxon>Bacillati</taxon>
        <taxon>Bacillota</taxon>
        <taxon>Clostridia</taxon>
        <taxon>Eubacteriales</taxon>
        <taxon>Clostridiaceae</taxon>
        <taxon>Hathewaya</taxon>
    </lineage>
</organism>
<dbReference type="EMBL" id="JAUSWN010000007">
    <property type="protein sequence ID" value="MDQ0479329.1"/>
    <property type="molecule type" value="Genomic_DNA"/>
</dbReference>
<evidence type="ECO:0000256" key="5">
    <source>
        <dbReference type="ARBA" id="ARBA00022989"/>
    </source>
</evidence>
<dbReference type="InterPro" id="IPR027470">
    <property type="entry name" value="Cation_efflux_CTD"/>
</dbReference>
<dbReference type="NCBIfam" id="TIGR01297">
    <property type="entry name" value="CDF"/>
    <property type="match status" value="1"/>
</dbReference>
<evidence type="ECO:0000313" key="10">
    <source>
        <dbReference type="EMBL" id="MDQ0479329.1"/>
    </source>
</evidence>
<dbReference type="Pfam" id="PF01545">
    <property type="entry name" value="Cation_efflux"/>
    <property type="match status" value="1"/>
</dbReference>
<feature type="domain" description="Cation efflux protein transmembrane" evidence="8">
    <location>
        <begin position="15"/>
        <end position="207"/>
    </location>
</feature>
<accession>A0ABU0JQF8</accession>
<keyword evidence="3" id="KW-0813">Transport</keyword>
<dbReference type="RefSeq" id="WP_307355414.1">
    <property type="nucleotide sequence ID" value="NZ_BAAACJ010000032.1"/>
</dbReference>
<dbReference type="Gene3D" id="1.20.1510.10">
    <property type="entry name" value="Cation efflux protein transmembrane domain"/>
    <property type="match status" value="1"/>
</dbReference>
<dbReference type="Gene3D" id="3.30.70.1350">
    <property type="entry name" value="Cation efflux protein, cytoplasmic domain"/>
    <property type="match status" value="1"/>
</dbReference>
<feature type="transmembrane region" description="Helical" evidence="7">
    <location>
        <begin position="113"/>
        <end position="132"/>
    </location>
</feature>
<comment type="similarity">
    <text evidence="2">Belongs to the cation diffusion facilitator (CDF) transporter (TC 2.A.4) family.</text>
</comment>
<keyword evidence="11" id="KW-1185">Reference proteome</keyword>
<dbReference type="InterPro" id="IPR002524">
    <property type="entry name" value="Cation_efflux"/>
</dbReference>